<dbReference type="InterPro" id="IPR001356">
    <property type="entry name" value="HD"/>
</dbReference>
<keyword evidence="2 3" id="KW-0371">Homeobox</keyword>
<dbReference type="PANTHER" id="PTHR24340">
    <property type="entry name" value="HOMEOBOX PROTEIN NKX"/>
    <property type="match status" value="1"/>
</dbReference>
<dbReference type="Proteomes" id="UP000887116">
    <property type="component" value="Unassembled WGS sequence"/>
</dbReference>
<proteinExistence type="predicted"/>
<dbReference type="GO" id="GO:0000981">
    <property type="term" value="F:DNA-binding transcription factor activity, RNA polymerase II-specific"/>
    <property type="evidence" value="ECO:0007669"/>
    <property type="project" value="TreeGrafter"/>
</dbReference>
<dbReference type="InterPro" id="IPR050394">
    <property type="entry name" value="Homeobox_NK-like"/>
</dbReference>
<dbReference type="Gene3D" id="1.10.10.60">
    <property type="entry name" value="Homeodomain-like"/>
    <property type="match status" value="1"/>
</dbReference>
<dbReference type="EMBL" id="BMAO01038247">
    <property type="protein sequence ID" value="GFR23551.1"/>
    <property type="molecule type" value="Genomic_DNA"/>
</dbReference>
<dbReference type="GO" id="GO:0030154">
    <property type="term" value="P:cell differentiation"/>
    <property type="evidence" value="ECO:0007669"/>
    <property type="project" value="TreeGrafter"/>
</dbReference>
<keyword evidence="2 3" id="KW-0238">DNA-binding</keyword>
<dbReference type="InterPro" id="IPR009057">
    <property type="entry name" value="Homeodomain-like_sf"/>
</dbReference>
<feature type="domain" description="Homeobox" evidence="4">
    <location>
        <begin position="168"/>
        <end position="258"/>
    </location>
</feature>
<dbReference type="SMART" id="SM00389">
    <property type="entry name" value="HOX"/>
    <property type="match status" value="1"/>
</dbReference>
<comment type="subcellular location">
    <subcellularLocation>
        <location evidence="1 2 3">Nucleus</location>
    </subcellularLocation>
</comment>
<evidence type="ECO:0000256" key="1">
    <source>
        <dbReference type="ARBA" id="ARBA00004123"/>
    </source>
</evidence>
<gene>
    <name evidence="5" type="primary">NKX6-2</name>
    <name evidence="5" type="ORF">TNCT_491131</name>
</gene>
<evidence type="ECO:0000259" key="4">
    <source>
        <dbReference type="PROSITE" id="PS50071"/>
    </source>
</evidence>
<name>A0A8X6HGK3_TRICU</name>
<dbReference type="GO" id="GO:0000978">
    <property type="term" value="F:RNA polymerase II cis-regulatory region sequence-specific DNA binding"/>
    <property type="evidence" value="ECO:0007669"/>
    <property type="project" value="TreeGrafter"/>
</dbReference>
<evidence type="ECO:0000256" key="3">
    <source>
        <dbReference type="RuleBase" id="RU000682"/>
    </source>
</evidence>
<dbReference type="GO" id="GO:0005634">
    <property type="term" value="C:nucleus"/>
    <property type="evidence" value="ECO:0007669"/>
    <property type="project" value="UniProtKB-SubCell"/>
</dbReference>
<evidence type="ECO:0000313" key="5">
    <source>
        <dbReference type="EMBL" id="GFR23551.1"/>
    </source>
</evidence>
<keyword evidence="6" id="KW-1185">Reference proteome</keyword>
<comment type="caution">
    <text evidence="5">The sequence shown here is derived from an EMBL/GenBank/DDBJ whole genome shotgun (WGS) entry which is preliminary data.</text>
</comment>
<dbReference type="SUPFAM" id="SSF46689">
    <property type="entry name" value="Homeodomain-like"/>
    <property type="match status" value="1"/>
</dbReference>
<dbReference type="PANTHER" id="PTHR24340:SF35">
    <property type="entry name" value="HGTX, ISOFORM C"/>
    <property type="match status" value="1"/>
</dbReference>
<dbReference type="AlphaFoldDB" id="A0A8X6HGK3"/>
<dbReference type="FunFam" id="1.10.10.60:FF:000391">
    <property type="entry name" value="Homeobox transcription factor"/>
    <property type="match status" value="1"/>
</dbReference>
<feature type="DNA-binding region" description="Homeobox" evidence="2">
    <location>
        <begin position="170"/>
        <end position="259"/>
    </location>
</feature>
<accession>A0A8X6HGK3</accession>
<evidence type="ECO:0000313" key="6">
    <source>
        <dbReference type="Proteomes" id="UP000887116"/>
    </source>
</evidence>
<dbReference type="Pfam" id="PF00046">
    <property type="entry name" value="Homeodomain"/>
    <property type="match status" value="1"/>
</dbReference>
<dbReference type="PROSITE" id="PS50071">
    <property type="entry name" value="HOMEOBOX_2"/>
    <property type="match status" value="1"/>
</dbReference>
<evidence type="ECO:0000256" key="2">
    <source>
        <dbReference type="PROSITE-ProRule" id="PRU00108"/>
    </source>
</evidence>
<dbReference type="OrthoDB" id="6159439at2759"/>
<keyword evidence="2 3" id="KW-0539">Nucleus</keyword>
<organism evidence="5 6">
    <name type="scientific">Trichonephila clavata</name>
    <name type="common">Joro spider</name>
    <name type="synonym">Nephila clavata</name>
    <dbReference type="NCBI Taxonomy" id="2740835"/>
    <lineage>
        <taxon>Eukaryota</taxon>
        <taxon>Metazoa</taxon>
        <taxon>Ecdysozoa</taxon>
        <taxon>Arthropoda</taxon>
        <taxon>Chelicerata</taxon>
        <taxon>Arachnida</taxon>
        <taxon>Araneae</taxon>
        <taxon>Araneomorphae</taxon>
        <taxon>Entelegynae</taxon>
        <taxon>Araneoidea</taxon>
        <taxon>Nephilidae</taxon>
        <taxon>Trichonephila</taxon>
    </lineage>
</organism>
<protein>
    <submittedName>
        <fullName evidence="5">Homeobox protein Nkx-6.2</fullName>
    </submittedName>
</protein>
<sequence>MLEFNPPATSTSASSMLSMLNLNMEAVSRQNFLLGASPPLAALHTMAEIKASALGPYAGSATQPSTVKSSIVIPASSATPHGINDILSRPTMTSPPTLGTLGATLPRFSLGVGPGMYFSPTNPSLHKLGLGDIPGRPSHVYWPAVNPLWRDRLTAPQVSAQSCTDKDGKKKHTRPTFSGHQIYVLEKTFEQTKYLAGPERAKLAYALGMSESQVKFLAIIQSKWSFLATFKIKFWEADGLPTCETVWFQNRRTKWRKKHAAEMATAKRKHDSEAEHFRHEDISDRDEFDSKRLKMNVLRSNCRHDDSSESIL</sequence>
<reference evidence="5" key="1">
    <citation type="submission" date="2020-07" db="EMBL/GenBank/DDBJ databases">
        <title>Multicomponent nature underlies the extraordinary mechanical properties of spider dragline silk.</title>
        <authorList>
            <person name="Kono N."/>
            <person name="Nakamura H."/>
            <person name="Mori M."/>
            <person name="Yoshida Y."/>
            <person name="Ohtoshi R."/>
            <person name="Malay A.D."/>
            <person name="Moran D.A.P."/>
            <person name="Tomita M."/>
            <person name="Numata K."/>
            <person name="Arakawa K."/>
        </authorList>
    </citation>
    <scope>NUCLEOTIDE SEQUENCE</scope>
</reference>
<dbReference type="CDD" id="cd00086">
    <property type="entry name" value="homeodomain"/>
    <property type="match status" value="1"/>
</dbReference>